<evidence type="ECO:0000256" key="1">
    <source>
        <dbReference type="SAM" id="SignalP"/>
    </source>
</evidence>
<dbReference type="Proteomes" id="UP000828390">
    <property type="component" value="Unassembled WGS sequence"/>
</dbReference>
<keyword evidence="3" id="KW-1185">Reference proteome</keyword>
<proteinExistence type="predicted"/>
<comment type="caution">
    <text evidence="2">The sequence shown here is derived from an EMBL/GenBank/DDBJ whole genome shotgun (WGS) entry which is preliminary data.</text>
</comment>
<organism evidence="2 3">
    <name type="scientific">Dreissena polymorpha</name>
    <name type="common">Zebra mussel</name>
    <name type="synonym">Mytilus polymorpha</name>
    <dbReference type="NCBI Taxonomy" id="45954"/>
    <lineage>
        <taxon>Eukaryota</taxon>
        <taxon>Metazoa</taxon>
        <taxon>Spiralia</taxon>
        <taxon>Lophotrochozoa</taxon>
        <taxon>Mollusca</taxon>
        <taxon>Bivalvia</taxon>
        <taxon>Autobranchia</taxon>
        <taxon>Heteroconchia</taxon>
        <taxon>Euheterodonta</taxon>
        <taxon>Imparidentia</taxon>
        <taxon>Neoheterodontei</taxon>
        <taxon>Myida</taxon>
        <taxon>Dreissenoidea</taxon>
        <taxon>Dreissenidae</taxon>
        <taxon>Dreissena</taxon>
    </lineage>
</organism>
<feature type="chain" id="PRO_5038714688" evidence="1">
    <location>
        <begin position="21"/>
        <end position="289"/>
    </location>
</feature>
<name>A0A9D4DB80_DREPO</name>
<reference evidence="2" key="1">
    <citation type="journal article" date="2019" name="bioRxiv">
        <title>The Genome of the Zebra Mussel, Dreissena polymorpha: A Resource for Invasive Species Research.</title>
        <authorList>
            <person name="McCartney M.A."/>
            <person name="Auch B."/>
            <person name="Kono T."/>
            <person name="Mallez S."/>
            <person name="Zhang Y."/>
            <person name="Obille A."/>
            <person name="Becker A."/>
            <person name="Abrahante J.E."/>
            <person name="Garbe J."/>
            <person name="Badalamenti J.P."/>
            <person name="Herman A."/>
            <person name="Mangelson H."/>
            <person name="Liachko I."/>
            <person name="Sullivan S."/>
            <person name="Sone E.D."/>
            <person name="Koren S."/>
            <person name="Silverstein K.A.T."/>
            <person name="Beckman K.B."/>
            <person name="Gohl D.M."/>
        </authorList>
    </citation>
    <scope>NUCLEOTIDE SEQUENCE</scope>
    <source>
        <strain evidence="2">Duluth1</strain>
        <tissue evidence="2">Whole animal</tissue>
    </source>
</reference>
<gene>
    <name evidence="2" type="ORF">DPMN_047319</name>
</gene>
<dbReference type="AlphaFoldDB" id="A0A9D4DB80"/>
<evidence type="ECO:0000313" key="2">
    <source>
        <dbReference type="EMBL" id="KAH3740613.1"/>
    </source>
</evidence>
<reference evidence="2" key="2">
    <citation type="submission" date="2020-11" db="EMBL/GenBank/DDBJ databases">
        <authorList>
            <person name="McCartney M.A."/>
            <person name="Auch B."/>
            <person name="Kono T."/>
            <person name="Mallez S."/>
            <person name="Becker A."/>
            <person name="Gohl D.M."/>
            <person name="Silverstein K.A.T."/>
            <person name="Koren S."/>
            <person name="Bechman K.B."/>
            <person name="Herman A."/>
            <person name="Abrahante J.E."/>
            <person name="Garbe J."/>
        </authorList>
    </citation>
    <scope>NUCLEOTIDE SEQUENCE</scope>
    <source>
        <strain evidence="2">Duluth1</strain>
        <tissue evidence="2">Whole animal</tissue>
    </source>
</reference>
<dbReference type="EMBL" id="JAIWYP010000011">
    <property type="protein sequence ID" value="KAH3740613.1"/>
    <property type="molecule type" value="Genomic_DNA"/>
</dbReference>
<protein>
    <submittedName>
        <fullName evidence="2">Uncharacterized protein</fullName>
    </submittedName>
</protein>
<keyword evidence="1" id="KW-0732">Signal</keyword>
<sequence length="289" mass="31278">MNFLCVIIIVLLVILNYSCAVVYSDAQEAKSILLSVLGSLKDTRNNDGRYGSKTGWDKYRVDQTGRRGVGGGVDDDGDDADLDNAISVLTKAVGDTDRGKASVRLNNKPEVTSSLTQFTNNQEIPANVAAIIDSALSNSKVKFSDSVADRIKSASSTTASYTNQDDRSNVARAYNSATGKTSQEFPANFADFFQSFPSTNVKSYNDVNSYTDVKATFNTDDGSNVDVAKIMQDEFAVNNKQGEWQQLSNGNYFKADTPTVQNYHAVKVFSSSSSPDGSNIDVNNILKNA</sequence>
<feature type="signal peptide" evidence="1">
    <location>
        <begin position="1"/>
        <end position="20"/>
    </location>
</feature>
<evidence type="ECO:0000313" key="3">
    <source>
        <dbReference type="Proteomes" id="UP000828390"/>
    </source>
</evidence>
<accession>A0A9D4DB80</accession>